<gene>
    <name evidence="2" type="ORF">CFBP1590_0138</name>
</gene>
<dbReference type="EMBL" id="LT855380">
    <property type="protein sequence ID" value="SMS07723.1"/>
    <property type="molecule type" value="Genomic_DNA"/>
</dbReference>
<dbReference type="Pfam" id="PF11137">
    <property type="entry name" value="DUF2909"/>
    <property type="match status" value="1"/>
</dbReference>
<dbReference type="GeneID" id="47761801"/>
<sequence length="64" mass="6958">MLKAAIVLMLAATVASLFSGLFFLVRDDNHSTRLLKVLALRVILAGLTLILITWGFYSGQLPSP</sequence>
<evidence type="ECO:0000313" key="3">
    <source>
        <dbReference type="Proteomes" id="UP000196842"/>
    </source>
</evidence>
<name>A0A1Y6JHF6_PSEVI</name>
<keyword evidence="1" id="KW-0472">Membrane</keyword>
<dbReference type="RefSeq" id="WP_088234260.1">
    <property type="nucleotide sequence ID" value="NZ_CP074412.1"/>
</dbReference>
<proteinExistence type="predicted"/>
<accession>A0A1Y6JHF6</accession>
<dbReference type="KEGG" id="pvd:CFBP1590_0138"/>
<keyword evidence="1" id="KW-0812">Transmembrane</keyword>
<dbReference type="NCBIfam" id="NF033233">
    <property type="entry name" value="twin_helix"/>
    <property type="match status" value="1"/>
</dbReference>
<evidence type="ECO:0000313" key="2">
    <source>
        <dbReference type="EMBL" id="SMS07723.1"/>
    </source>
</evidence>
<protein>
    <submittedName>
        <fullName evidence="2">Hypothetical membrane protein</fullName>
    </submittedName>
</protein>
<feature type="transmembrane region" description="Helical" evidence="1">
    <location>
        <begin position="37"/>
        <end position="57"/>
    </location>
</feature>
<dbReference type="InterPro" id="IPR021313">
    <property type="entry name" value="DUF2909"/>
</dbReference>
<evidence type="ECO:0000256" key="1">
    <source>
        <dbReference type="SAM" id="Phobius"/>
    </source>
</evidence>
<keyword evidence="1" id="KW-1133">Transmembrane helix</keyword>
<organism evidence="2 3">
    <name type="scientific">Pseudomonas viridiflava</name>
    <name type="common">Phytomonas viridiflava</name>
    <dbReference type="NCBI Taxonomy" id="33069"/>
    <lineage>
        <taxon>Bacteria</taxon>
        <taxon>Pseudomonadati</taxon>
        <taxon>Pseudomonadota</taxon>
        <taxon>Gammaproteobacteria</taxon>
        <taxon>Pseudomonadales</taxon>
        <taxon>Pseudomonadaceae</taxon>
        <taxon>Pseudomonas</taxon>
    </lineage>
</organism>
<dbReference type="AlphaFoldDB" id="A0A1Y6JHF6"/>
<feature type="transmembrane region" description="Helical" evidence="1">
    <location>
        <begin position="6"/>
        <end position="25"/>
    </location>
</feature>
<reference evidence="2 3" key="1">
    <citation type="submission" date="2017-05" db="EMBL/GenBank/DDBJ databases">
        <authorList>
            <person name="Song R."/>
            <person name="Chenine A.L."/>
            <person name="Ruprecht R.M."/>
        </authorList>
    </citation>
    <scope>NUCLEOTIDE SEQUENCE [LARGE SCALE GENOMIC DNA]</scope>
    <source>
        <strain evidence="2 3">CFBP 1590</strain>
    </source>
</reference>
<dbReference type="Proteomes" id="UP000196842">
    <property type="component" value="Chromosome I"/>
</dbReference>